<dbReference type="InterPro" id="IPR011576">
    <property type="entry name" value="Pyridox_Oxase_N"/>
</dbReference>
<dbReference type="SUPFAM" id="SSF50475">
    <property type="entry name" value="FMN-binding split barrel"/>
    <property type="match status" value="1"/>
</dbReference>
<protein>
    <recommendedName>
        <fullName evidence="2">Pyridoxamine 5'-phosphate oxidase N-terminal domain-containing protein</fullName>
    </recommendedName>
</protein>
<feature type="domain" description="Pyridoxamine 5'-phosphate oxidase N-terminal" evidence="2">
    <location>
        <begin position="15"/>
        <end position="126"/>
    </location>
</feature>
<dbReference type="OrthoDB" id="2664130at2"/>
<dbReference type="GO" id="GO:0070967">
    <property type="term" value="F:coenzyme F420 binding"/>
    <property type="evidence" value="ECO:0007669"/>
    <property type="project" value="TreeGrafter"/>
</dbReference>
<evidence type="ECO:0000313" key="3">
    <source>
        <dbReference type="EMBL" id="VCU11569.1"/>
    </source>
</evidence>
<evidence type="ECO:0000313" key="4">
    <source>
        <dbReference type="Proteomes" id="UP000289200"/>
    </source>
</evidence>
<reference evidence="4" key="1">
    <citation type="submission" date="2018-10" db="EMBL/GenBank/DDBJ databases">
        <authorList>
            <person name="Peiro R."/>
            <person name="Begona"/>
            <person name="Cbmso G."/>
            <person name="Lopez M."/>
            <person name="Gonzalez S."/>
            <person name="Sacristan E."/>
            <person name="Castillo E."/>
        </authorList>
    </citation>
    <scope>NUCLEOTIDE SEQUENCE [LARGE SCALE GENOMIC DNA]</scope>
</reference>
<sequence length="132" mass="14375">MITPPDAYLDLLTGKKAFASIATVMADGSPQVTPVWFDFTDGVVRVNTAKGRVKARTLTPGARVALAIIDPDNPYRYLQIRGRVRHVTEDGADAHIDALAKKYLGVDSYPYRQPGEQRLSVEIEPTSASGMS</sequence>
<proteinExistence type="predicted"/>
<dbReference type="InterPro" id="IPR052019">
    <property type="entry name" value="F420H2_bilvrd_red/Heme_oxyg"/>
</dbReference>
<dbReference type="RefSeq" id="WP_129611719.1">
    <property type="nucleotide sequence ID" value="NZ_UWOC01000214.1"/>
</dbReference>
<dbReference type="GO" id="GO:0005829">
    <property type="term" value="C:cytosol"/>
    <property type="evidence" value="ECO:0007669"/>
    <property type="project" value="TreeGrafter"/>
</dbReference>
<dbReference type="Gene3D" id="2.30.110.10">
    <property type="entry name" value="Electron Transport, Fmn-binding Protein, Chain A"/>
    <property type="match status" value="1"/>
</dbReference>
<dbReference type="NCBIfam" id="TIGR03618">
    <property type="entry name" value="Rv1155_F420"/>
    <property type="match status" value="1"/>
</dbReference>
<dbReference type="GO" id="GO:0016627">
    <property type="term" value="F:oxidoreductase activity, acting on the CH-CH group of donors"/>
    <property type="evidence" value="ECO:0007669"/>
    <property type="project" value="TreeGrafter"/>
</dbReference>
<evidence type="ECO:0000256" key="1">
    <source>
        <dbReference type="ARBA" id="ARBA00023002"/>
    </source>
</evidence>
<dbReference type="PANTHER" id="PTHR35176">
    <property type="entry name" value="HEME OXYGENASE HI_0854-RELATED"/>
    <property type="match status" value="1"/>
</dbReference>
<gene>
    <name evidence="3" type="ORF">RHODGE_RHODGE_05050</name>
</gene>
<accession>A0A447D225</accession>
<dbReference type="AlphaFoldDB" id="A0A447D225"/>
<keyword evidence="4" id="KW-1185">Reference proteome</keyword>
<dbReference type="Proteomes" id="UP000289200">
    <property type="component" value="Unassembled WGS sequence"/>
</dbReference>
<organism evidence="3 4">
    <name type="scientific">Rhodoplanes serenus</name>
    <dbReference type="NCBI Taxonomy" id="200615"/>
    <lineage>
        <taxon>Bacteria</taxon>
        <taxon>Pseudomonadati</taxon>
        <taxon>Pseudomonadota</taxon>
        <taxon>Alphaproteobacteria</taxon>
        <taxon>Hyphomicrobiales</taxon>
        <taxon>Nitrobacteraceae</taxon>
        <taxon>Rhodoplanes</taxon>
    </lineage>
</organism>
<name>A0A447D225_9BRAD</name>
<dbReference type="PANTHER" id="PTHR35176:SF6">
    <property type="entry name" value="HEME OXYGENASE HI_0854-RELATED"/>
    <property type="match status" value="1"/>
</dbReference>
<comment type="caution">
    <text evidence="3">The sequence shown here is derived from an EMBL/GenBank/DDBJ whole genome shotgun (WGS) entry which is preliminary data.</text>
</comment>
<keyword evidence="1" id="KW-0560">Oxidoreductase</keyword>
<evidence type="ECO:0000259" key="2">
    <source>
        <dbReference type="Pfam" id="PF01243"/>
    </source>
</evidence>
<dbReference type="Pfam" id="PF01243">
    <property type="entry name" value="PNPOx_N"/>
    <property type="match status" value="1"/>
</dbReference>
<dbReference type="InterPro" id="IPR012349">
    <property type="entry name" value="Split_barrel_FMN-bd"/>
</dbReference>
<dbReference type="InterPro" id="IPR019920">
    <property type="entry name" value="F420-binding_dom_put"/>
</dbReference>
<dbReference type="EMBL" id="UWOC01000214">
    <property type="protein sequence ID" value="VCU11569.1"/>
    <property type="molecule type" value="Genomic_DNA"/>
</dbReference>